<name>A0A8J5YZN2_9ROSI</name>
<evidence type="ECO:0000259" key="1">
    <source>
        <dbReference type="Pfam" id="PF24924"/>
    </source>
</evidence>
<dbReference type="AlphaFoldDB" id="A0A8J5YZN2"/>
<keyword evidence="3" id="KW-1185">Reference proteome</keyword>
<comment type="caution">
    <text evidence="2">The sequence shown here is derived from an EMBL/GenBank/DDBJ whole genome shotgun (WGS) entry which is preliminary data.</text>
</comment>
<dbReference type="Pfam" id="PF24924">
    <property type="entry name" value="DUF7745"/>
    <property type="match status" value="1"/>
</dbReference>
<reference evidence="2 3" key="1">
    <citation type="journal article" date="2021" name="bioRxiv">
        <title>The Gossypium anomalum genome as a resource for cotton improvement and evolutionary analysis of hybrid incompatibility.</title>
        <authorList>
            <person name="Grover C.E."/>
            <person name="Yuan D."/>
            <person name="Arick M.A."/>
            <person name="Miller E.R."/>
            <person name="Hu G."/>
            <person name="Peterson D.G."/>
            <person name="Wendel J.F."/>
            <person name="Udall J.A."/>
        </authorList>
    </citation>
    <scope>NUCLEOTIDE SEQUENCE [LARGE SCALE GENOMIC DNA]</scope>
    <source>
        <strain evidence="2">JFW-Udall</strain>
        <tissue evidence="2">Leaf</tissue>
    </source>
</reference>
<evidence type="ECO:0000313" key="2">
    <source>
        <dbReference type="EMBL" id="KAG8498161.1"/>
    </source>
</evidence>
<gene>
    <name evidence="2" type="ORF">CXB51_006927</name>
</gene>
<accession>A0A8J5YZN2</accession>
<sequence>MESEFLDKVEDNAVVRMWSEKMQLEKGDRLAEGYTSGLSGFTRISGGQVLVSGYGLVLELVDKVCSKAVGAPAFVKKLMSITGMSEQWVTVQIQQKGNSRCILWVSLRDLVIAHLDTKRKVDVFALSIYGLVMFPKDLRHFDEVVADFFDRLDKGVTTVPEEDIEWRAPWFIPDEILYRCGSFDWVPLLGIWGAAGYAPLLVLRQYKSRQFIPMTHRLVQSEFAYKEKNYKKKVQEISDAWKQTRRMKRLAIGSLMTHEYKGWLSKRVNDNIP</sequence>
<dbReference type="EMBL" id="JAHUZN010000003">
    <property type="protein sequence ID" value="KAG8498161.1"/>
    <property type="molecule type" value="Genomic_DNA"/>
</dbReference>
<dbReference type="Proteomes" id="UP000701853">
    <property type="component" value="Chromosome 3"/>
</dbReference>
<dbReference type="OrthoDB" id="997309at2759"/>
<dbReference type="PANTHER" id="PTHR48200:SF1">
    <property type="entry name" value="AMINOTRANSFERASE-LIKE PLANT MOBILE DOMAIN-CONTAINING PROTEIN"/>
    <property type="match status" value="1"/>
</dbReference>
<feature type="domain" description="DUF7745" evidence="1">
    <location>
        <begin position="156"/>
        <end position="268"/>
    </location>
</feature>
<proteinExistence type="predicted"/>
<protein>
    <recommendedName>
        <fullName evidence="1">DUF7745 domain-containing protein</fullName>
    </recommendedName>
</protein>
<organism evidence="2 3">
    <name type="scientific">Gossypium anomalum</name>
    <dbReference type="NCBI Taxonomy" id="47600"/>
    <lineage>
        <taxon>Eukaryota</taxon>
        <taxon>Viridiplantae</taxon>
        <taxon>Streptophyta</taxon>
        <taxon>Embryophyta</taxon>
        <taxon>Tracheophyta</taxon>
        <taxon>Spermatophyta</taxon>
        <taxon>Magnoliopsida</taxon>
        <taxon>eudicotyledons</taxon>
        <taxon>Gunneridae</taxon>
        <taxon>Pentapetalae</taxon>
        <taxon>rosids</taxon>
        <taxon>malvids</taxon>
        <taxon>Malvales</taxon>
        <taxon>Malvaceae</taxon>
        <taxon>Malvoideae</taxon>
        <taxon>Gossypium</taxon>
    </lineage>
</organism>
<dbReference type="PANTHER" id="PTHR48200">
    <property type="entry name" value="PROTEIN, PUTATIVE-RELATED"/>
    <property type="match status" value="1"/>
</dbReference>
<dbReference type="InterPro" id="IPR056647">
    <property type="entry name" value="DUF7745"/>
</dbReference>
<evidence type="ECO:0000313" key="3">
    <source>
        <dbReference type="Proteomes" id="UP000701853"/>
    </source>
</evidence>